<dbReference type="InterPro" id="IPR027417">
    <property type="entry name" value="P-loop_NTPase"/>
</dbReference>
<dbReference type="GO" id="GO:0140359">
    <property type="term" value="F:ABC-type transporter activity"/>
    <property type="evidence" value="ECO:0007669"/>
    <property type="project" value="InterPro"/>
</dbReference>
<feature type="region of interest" description="Disordered" evidence="8">
    <location>
        <begin position="1"/>
        <end position="32"/>
    </location>
</feature>
<evidence type="ECO:0000256" key="4">
    <source>
        <dbReference type="ARBA" id="ARBA00022741"/>
    </source>
</evidence>
<organism evidence="11 12">
    <name type="scientific">Phytophthora sojae (strain P6497)</name>
    <name type="common">Soybean stem and root rot agent</name>
    <name type="synonym">Phytophthora megasperma f. sp. glycines</name>
    <dbReference type="NCBI Taxonomy" id="1094619"/>
    <lineage>
        <taxon>Eukaryota</taxon>
        <taxon>Sar</taxon>
        <taxon>Stramenopiles</taxon>
        <taxon>Oomycota</taxon>
        <taxon>Peronosporomycetes</taxon>
        <taxon>Peronosporales</taxon>
        <taxon>Peronosporaceae</taxon>
        <taxon>Phytophthora</taxon>
    </lineage>
</organism>
<dbReference type="Pfam" id="PF01061">
    <property type="entry name" value="ABC2_membrane"/>
    <property type="match status" value="1"/>
</dbReference>
<feature type="transmembrane region" description="Helical" evidence="9">
    <location>
        <begin position="434"/>
        <end position="460"/>
    </location>
</feature>
<reference evidence="11 12" key="1">
    <citation type="journal article" date="2006" name="Science">
        <title>Phytophthora genome sequences uncover evolutionary origins and mechanisms of pathogenesis.</title>
        <authorList>
            <person name="Tyler B.M."/>
            <person name="Tripathy S."/>
            <person name="Zhang X."/>
            <person name="Dehal P."/>
            <person name="Jiang R.H."/>
            <person name="Aerts A."/>
            <person name="Arredondo F.D."/>
            <person name="Baxter L."/>
            <person name="Bensasson D."/>
            <person name="Beynon J.L."/>
            <person name="Chapman J."/>
            <person name="Damasceno C.M."/>
            <person name="Dorrance A.E."/>
            <person name="Dou D."/>
            <person name="Dickerman A.W."/>
            <person name="Dubchak I.L."/>
            <person name="Garbelotto M."/>
            <person name="Gijzen M."/>
            <person name="Gordon S.G."/>
            <person name="Govers F."/>
            <person name="Grunwald N.J."/>
            <person name="Huang W."/>
            <person name="Ivors K.L."/>
            <person name="Jones R.W."/>
            <person name="Kamoun S."/>
            <person name="Krampis K."/>
            <person name="Lamour K.H."/>
            <person name="Lee M.K."/>
            <person name="McDonald W.H."/>
            <person name="Medina M."/>
            <person name="Meijer H.J."/>
            <person name="Nordberg E.K."/>
            <person name="Maclean D.J."/>
            <person name="Ospina-Giraldo M.D."/>
            <person name="Morris P.F."/>
            <person name="Phuntumart V."/>
            <person name="Putnam N.H."/>
            <person name="Rash S."/>
            <person name="Rose J.K."/>
            <person name="Sakihama Y."/>
            <person name="Salamov A.A."/>
            <person name="Savidor A."/>
            <person name="Scheuring C.F."/>
            <person name="Smith B.M."/>
            <person name="Sobral B.W."/>
            <person name="Terry A."/>
            <person name="Torto-Alalibo T.A."/>
            <person name="Win J."/>
            <person name="Xu Z."/>
            <person name="Zhang H."/>
            <person name="Grigoriev I.V."/>
            <person name="Rokhsar D.S."/>
            <person name="Boore J.L."/>
        </authorList>
    </citation>
    <scope>NUCLEOTIDE SEQUENCE [LARGE SCALE GENOMIC DNA]</scope>
    <source>
        <strain evidence="11 12">P6497</strain>
    </source>
</reference>
<dbReference type="Pfam" id="PF00005">
    <property type="entry name" value="ABC_tran"/>
    <property type="match status" value="1"/>
</dbReference>
<evidence type="ECO:0000259" key="10">
    <source>
        <dbReference type="PROSITE" id="PS50893"/>
    </source>
</evidence>
<feature type="transmembrane region" description="Helical" evidence="9">
    <location>
        <begin position="398"/>
        <end position="427"/>
    </location>
</feature>
<feature type="compositionally biased region" description="Polar residues" evidence="8">
    <location>
        <begin position="22"/>
        <end position="32"/>
    </location>
</feature>
<dbReference type="Gene3D" id="3.40.50.300">
    <property type="entry name" value="P-loop containing nucleotide triphosphate hydrolases"/>
    <property type="match status" value="2"/>
</dbReference>
<evidence type="ECO:0000256" key="8">
    <source>
        <dbReference type="SAM" id="MobiDB-lite"/>
    </source>
</evidence>
<dbReference type="InParanoid" id="G4YFD6"/>
<dbReference type="PROSITE" id="PS50893">
    <property type="entry name" value="ABC_TRANSPORTER_2"/>
    <property type="match status" value="1"/>
</dbReference>
<dbReference type="AlphaFoldDB" id="G4YFD6"/>
<evidence type="ECO:0000256" key="6">
    <source>
        <dbReference type="ARBA" id="ARBA00022989"/>
    </source>
</evidence>
<feature type="transmembrane region" description="Helical" evidence="9">
    <location>
        <begin position="552"/>
        <end position="571"/>
    </location>
</feature>
<dbReference type="GO" id="GO:0016887">
    <property type="term" value="F:ATP hydrolysis activity"/>
    <property type="evidence" value="ECO:0007669"/>
    <property type="project" value="InterPro"/>
</dbReference>
<keyword evidence="3 9" id="KW-0812">Transmembrane</keyword>
<proteinExistence type="predicted"/>
<evidence type="ECO:0000313" key="11">
    <source>
        <dbReference type="EMBL" id="EGZ26495.1"/>
    </source>
</evidence>
<evidence type="ECO:0000256" key="3">
    <source>
        <dbReference type="ARBA" id="ARBA00022692"/>
    </source>
</evidence>
<evidence type="ECO:0000256" key="9">
    <source>
        <dbReference type="SAM" id="Phobius"/>
    </source>
</evidence>
<feature type="transmembrane region" description="Helical" evidence="9">
    <location>
        <begin position="311"/>
        <end position="330"/>
    </location>
</feature>
<feature type="transmembrane region" description="Helical" evidence="9">
    <location>
        <begin position="373"/>
        <end position="392"/>
    </location>
</feature>
<evidence type="ECO:0000313" key="12">
    <source>
        <dbReference type="Proteomes" id="UP000002640"/>
    </source>
</evidence>
<dbReference type="GeneID" id="20644456"/>
<protein>
    <recommendedName>
        <fullName evidence="10">ABC transporter domain-containing protein</fullName>
    </recommendedName>
</protein>
<evidence type="ECO:0000256" key="1">
    <source>
        <dbReference type="ARBA" id="ARBA00004141"/>
    </source>
</evidence>
<keyword evidence="4" id="KW-0547">Nucleotide-binding</keyword>
<evidence type="ECO:0000256" key="5">
    <source>
        <dbReference type="ARBA" id="ARBA00022840"/>
    </source>
</evidence>
<name>G4YFD6_PHYSP</name>
<evidence type="ECO:0000256" key="2">
    <source>
        <dbReference type="ARBA" id="ARBA00022448"/>
    </source>
</evidence>
<dbReference type="GO" id="GO:0016020">
    <property type="term" value="C:membrane"/>
    <property type="evidence" value="ECO:0007669"/>
    <property type="project" value="UniProtKB-SubCell"/>
</dbReference>
<keyword evidence="7 9" id="KW-0472">Membrane</keyword>
<gene>
    <name evidence="11" type="ORF">PHYSODRAFT_320431</name>
</gene>
<dbReference type="GO" id="GO:0005524">
    <property type="term" value="F:ATP binding"/>
    <property type="evidence" value="ECO:0007669"/>
    <property type="project" value="UniProtKB-KW"/>
</dbReference>
<dbReference type="OMA" id="MIMDSIC"/>
<keyword evidence="2" id="KW-0813">Transport</keyword>
<feature type="domain" description="ABC transporter" evidence="10">
    <location>
        <begin position="49"/>
        <end position="286"/>
    </location>
</feature>
<feature type="transmembrane region" description="Helical" evidence="9">
    <location>
        <begin position="342"/>
        <end position="361"/>
    </location>
</feature>
<dbReference type="SMR" id="G4YFD6"/>
<dbReference type="InterPro" id="IPR013525">
    <property type="entry name" value="ABC2_TM"/>
</dbReference>
<dbReference type="PANTHER" id="PTHR19241">
    <property type="entry name" value="ATP-BINDING CASSETTE TRANSPORTER"/>
    <property type="match status" value="1"/>
</dbReference>
<comment type="subcellular location">
    <subcellularLocation>
        <location evidence="1">Membrane</location>
        <topology evidence="1">Multi-pass membrane protein</topology>
    </subcellularLocation>
</comment>
<keyword evidence="5" id="KW-0067">ATP-binding</keyword>
<keyword evidence="12" id="KW-1185">Reference proteome</keyword>
<dbReference type="EMBL" id="JH159151">
    <property type="protein sequence ID" value="EGZ26495.1"/>
    <property type="molecule type" value="Genomic_DNA"/>
</dbReference>
<dbReference type="Proteomes" id="UP000002640">
    <property type="component" value="Unassembled WGS sequence"/>
</dbReference>
<dbReference type="KEGG" id="psoj:PHYSODRAFT_320431"/>
<dbReference type="SUPFAM" id="SSF52540">
    <property type="entry name" value="P-loop containing nucleoside triphosphate hydrolases"/>
    <property type="match status" value="1"/>
</dbReference>
<keyword evidence="6 9" id="KW-1133">Transmembrane helix</keyword>
<dbReference type="InterPro" id="IPR003593">
    <property type="entry name" value="AAA+_ATPase"/>
</dbReference>
<accession>G4YFD6</accession>
<sequence length="576" mass="62613">MSDEDDGSDHYQLAATPKEGSRTTPSKSPSNAVSIDIQEPLKAFVPVTVAFKDLWYSVPNPSKPTESINLLKGISGFARPGTITALMGSSGAGKTTLMDVIAGRKNTGSIRGKILLNGHEATELAIRRCTGYCEQTDIHSETATFREALTFSAFLRQDSDIPASAKLESVNEIVNLLGLENLAAQPSVLFLDEPTSGLDARFAKMIMDSICKVANSGHGILRRAQDCQTLVDYFEAIPGVQPLPEKYNPATWMLECIGAGVNNPVSEGDDKDFVQRFNESVLKSQLDVVLEEDGLKFLLQRFFIMYWRSPAHSLTLLGVALGSIIVLGLVGMDLSTTSYQGVASGLGIIFVAFQFQGFVSFNSSIPFAFNDCAAFYLSYFAAGTVVEIPYVFAKGLIISALLFLFMSFTGFVKFLLFWLATSLSILVDVYAGHLLAFVLPNIVMASLAGSVVSTVFFLFVGFNPQGSSISAGYQWLYTITPQRYAMPILATLTHGDCSTTPELNAVTGDYIDVGPEIRCQPLQDAPLAVGNVTVKGLLEDAYNMKHDDIGRYFGALLVFAVVFRVLALQFLNHQKR</sequence>
<evidence type="ECO:0000256" key="7">
    <source>
        <dbReference type="ARBA" id="ARBA00023136"/>
    </source>
</evidence>
<dbReference type="RefSeq" id="XP_009513770.1">
    <property type="nucleotide sequence ID" value="XM_009515475.1"/>
</dbReference>
<dbReference type="SMART" id="SM00382">
    <property type="entry name" value="AAA"/>
    <property type="match status" value="1"/>
</dbReference>
<dbReference type="InterPro" id="IPR003439">
    <property type="entry name" value="ABC_transporter-like_ATP-bd"/>
</dbReference>